<dbReference type="InterPro" id="IPR016187">
    <property type="entry name" value="CTDL_fold"/>
</dbReference>
<dbReference type="GO" id="GO:0030246">
    <property type="term" value="F:carbohydrate binding"/>
    <property type="evidence" value="ECO:0007669"/>
    <property type="project" value="UniProtKB-KW"/>
</dbReference>
<dbReference type="SMART" id="SM00034">
    <property type="entry name" value="CLECT"/>
    <property type="match status" value="1"/>
</dbReference>
<feature type="domain" description="C-type lectin" evidence="2">
    <location>
        <begin position="45"/>
        <end position="155"/>
    </location>
</feature>
<reference evidence="3 4" key="1">
    <citation type="submission" date="2019-03" db="EMBL/GenBank/DDBJ databases">
        <title>First draft genome of Liparis tanakae, snailfish: a comprehensive survey of snailfish specific genes.</title>
        <authorList>
            <person name="Kim W."/>
            <person name="Song I."/>
            <person name="Jeong J.-H."/>
            <person name="Kim D."/>
            <person name="Kim S."/>
            <person name="Ryu S."/>
            <person name="Song J.Y."/>
            <person name="Lee S.K."/>
        </authorList>
    </citation>
    <scope>NUCLEOTIDE SEQUENCE [LARGE SCALE GENOMIC DNA]</scope>
    <source>
        <tissue evidence="3">Muscle</tissue>
    </source>
</reference>
<organism evidence="3 4">
    <name type="scientific">Liparis tanakae</name>
    <name type="common">Tanaka's snailfish</name>
    <dbReference type="NCBI Taxonomy" id="230148"/>
    <lineage>
        <taxon>Eukaryota</taxon>
        <taxon>Metazoa</taxon>
        <taxon>Chordata</taxon>
        <taxon>Craniata</taxon>
        <taxon>Vertebrata</taxon>
        <taxon>Euteleostomi</taxon>
        <taxon>Actinopterygii</taxon>
        <taxon>Neopterygii</taxon>
        <taxon>Teleostei</taxon>
        <taxon>Neoteleostei</taxon>
        <taxon>Acanthomorphata</taxon>
        <taxon>Eupercaria</taxon>
        <taxon>Perciformes</taxon>
        <taxon>Cottioidei</taxon>
        <taxon>Cottales</taxon>
        <taxon>Liparidae</taxon>
        <taxon>Liparis</taxon>
    </lineage>
</organism>
<keyword evidence="4" id="KW-1185">Reference proteome</keyword>
<dbReference type="PANTHER" id="PTHR45784">
    <property type="entry name" value="C-TYPE LECTIN DOMAIN FAMILY 20 MEMBER A-RELATED"/>
    <property type="match status" value="1"/>
</dbReference>
<evidence type="ECO:0000256" key="1">
    <source>
        <dbReference type="SAM" id="MobiDB-lite"/>
    </source>
</evidence>
<sequence>MKARVSSSPSYQDSLPPSSNTKTAMEQTFARVQLLLSFSAAFAKYIYIKETKNWQEAQEYCRRCYTDLAPISNGYDMEHLRMLSNNNARALMWIGMQRNLTNKKEWTWSGGGVVSTSLWAPGQPNNGILENHGVILDYMLHDAETTRYEINFFCYSAVVVRERKTWEEALEYCRGNHSDLASSFTASSKTSKLVGVAKAAVTKVTEWKVESAKQSVCSLATSSRMACTSAEVERLLRGMLSMSFSA</sequence>
<dbReference type="Pfam" id="PF00059">
    <property type="entry name" value="Lectin_C"/>
    <property type="match status" value="1"/>
</dbReference>
<keyword evidence="3" id="KW-0430">Lectin</keyword>
<proteinExistence type="predicted"/>
<evidence type="ECO:0000313" key="4">
    <source>
        <dbReference type="Proteomes" id="UP000314294"/>
    </source>
</evidence>
<dbReference type="CDD" id="cd00037">
    <property type="entry name" value="CLECT"/>
    <property type="match status" value="2"/>
</dbReference>
<accession>A0A4Z2ICL4</accession>
<comment type="caution">
    <text evidence="3">The sequence shown here is derived from an EMBL/GenBank/DDBJ whole genome shotgun (WGS) entry which is preliminary data.</text>
</comment>
<dbReference type="OrthoDB" id="5858677at2759"/>
<name>A0A4Z2ICL4_9TELE</name>
<dbReference type="EMBL" id="SRLO01000099">
    <property type="protein sequence ID" value="TNN75819.1"/>
    <property type="molecule type" value="Genomic_DNA"/>
</dbReference>
<dbReference type="SUPFAM" id="SSF56436">
    <property type="entry name" value="C-type lectin-like"/>
    <property type="match status" value="2"/>
</dbReference>
<dbReference type="InterPro" id="IPR001304">
    <property type="entry name" value="C-type_lectin-like"/>
</dbReference>
<dbReference type="Gene3D" id="3.10.100.10">
    <property type="entry name" value="Mannose-Binding Protein A, subunit A"/>
    <property type="match status" value="1"/>
</dbReference>
<feature type="region of interest" description="Disordered" evidence="1">
    <location>
        <begin position="1"/>
        <end position="22"/>
    </location>
</feature>
<gene>
    <name evidence="3" type="primary">Sell_1</name>
    <name evidence="3" type="ORF">EYF80_013966</name>
</gene>
<protein>
    <submittedName>
        <fullName evidence="3">L-selectin</fullName>
    </submittedName>
</protein>
<dbReference type="AlphaFoldDB" id="A0A4Z2ICL4"/>
<dbReference type="PANTHER" id="PTHR45784:SF8">
    <property type="entry name" value="C-TYPE MANNOSE RECEPTOR 2-RELATED"/>
    <property type="match status" value="1"/>
</dbReference>
<dbReference type="PROSITE" id="PS50041">
    <property type="entry name" value="C_TYPE_LECTIN_2"/>
    <property type="match status" value="1"/>
</dbReference>
<evidence type="ECO:0000313" key="3">
    <source>
        <dbReference type="EMBL" id="TNN75819.1"/>
    </source>
</evidence>
<dbReference type="InterPro" id="IPR016186">
    <property type="entry name" value="C-type_lectin-like/link_sf"/>
</dbReference>
<evidence type="ECO:0000259" key="2">
    <source>
        <dbReference type="PROSITE" id="PS50041"/>
    </source>
</evidence>
<dbReference type="Proteomes" id="UP000314294">
    <property type="component" value="Unassembled WGS sequence"/>
</dbReference>